<dbReference type="AlphaFoldDB" id="A0A2D3URB2"/>
<evidence type="ECO:0000313" key="2">
    <source>
        <dbReference type="Proteomes" id="UP000225277"/>
    </source>
</evidence>
<proteinExistence type="predicted"/>
<reference evidence="1 2" key="1">
    <citation type="submission" date="2016-03" db="EMBL/GenBank/DDBJ databases">
        <authorList>
            <person name="Ploux O."/>
        </authorList>
    </citation>
    <scope>NUCLEOTIDE SEQUENCE [LARGE SCALE GENOMIC DNA]</scope>
    <source>
        <strain evidence="1 2">URUG2</strain>
    </source>
</reference>
<keyword evidence="2" id="KW-1185">Reference proteome</keyword>
<name>A0A2D3URB2_9PEZI</name>
<dbReference type="RefSeq" id="XP_023622918.1">
    <property type="nucleotide sequence ID" value="XM_023767150.1"/>
</dbReference>
<dbReference type="EMBL" id="FJUY01000002">
    <property type="protein sequence ID" value="CZT16025.1"/>
    <property type="molecule type" value="Genomic_DNA"/>
</dbReference>
<dbReference type="GeneID" id="35597092"/>
<organism evidence="1 2">
    <name type="scientific">Ramularia collo-cygni</name>
    <dbReference type="NCBI Taxonomy" id="112498"/>
    <lineage>
        <taxon>Eukaryota</taxon>
        <taxon>Fungi</taxon>
        <taxon>Dikarya</taxon>
        <taxon>Ascomycota</taxon>
        <taxon>Pezizomycotina</taxon>
        <taxon>Dothideomycetes</taxon>
        <taxon>Dothideomycetidae</taxon>
        <taxon>Mycosphaerellales</taxon>
        <taxon>Mycosphaerellaceae</taxon>
        <taxon>Ramularia</taxon>
    </lineage>
</organism>
<gene>
    <name evidence="1" type="ORF">RCC_01865</name>
</gene>
<accession>A0A2D3URB2</accession>
<sequence length="91" mass="10645">MYEDGRDDVSYPTDAIVRESHATERSFATYRTDDSVRYLSHDTTIDHTRPRRQQGMAKHLLQKLSQSGRTVPIKSWLSRVSWRKEKYGSLS</sequence>
<evidence type="ECO:0000313" key="1">
    <source>
        <dbReference type="EMBL" id="CZT16025.1"/>
    </source>
</evidence>
<dbReference type="Proteomes" id="UP000225277">
    <property type="component" value="Unassembled WGS sequence"/>
</dbReference>
<protein>
    <submittedName>
        <fullName evidence="1">Uncharacterized protein</fullName>
    </submittedName>
</protein>